<comment type="caution">
    <text evidence="1">The sequence shown here is derived from an EMBL/GenBank/DDBJ whole genome shotgun (WGS) entry which is preliminary data.</text>
</comment>
<reference evidence="1 2" key="1">
    <citation type="submission" date="2019-12" db="EMBL/GenBank/DDBJ databases">
        <title>Roseobacter cerasinus sp. nov., isolated from seawater around aquaculture.</title>
        <authorList>
            <person name="Muramatsu S."/>
            <person name="Takabe Y."/>
            <person name="Mori K."/>
            <person name="Takaichi S."/>
            <person name="Hanada S."/>
        </authorList>
    </citation>
    <scope>NUCLEOTIDE SEQUENCE [LARGE SCALE GENOMIC DNA]</scope>
    <source>
        <strain evidence="1 2">AI77</strain>
    </source>
</reference>
<sequence>MDEVTIASVTVDASQAKVRSANNMVAETGLAWLENGLQEDFRNNLVGAGNGSEPMKVHVVVKDVAIPKNHLGGFVYLGFVLDTRLTMRYANTTIEAKLRTDLSPLKRFTDADAAREYMSDIYAERLLDGLKDRYARSALT</sequence>
<proteinExistence type="predicted"/>
<name>A0A640VSE6_9RHOB</name>
<keyword evidence="2" id="KW-1185">Reference proteome</keyword>
<organism evidence="1 2">
    <name type="scientific">Roseobacter cerasinus</name>
    <dbReference type="NCBI Taxonomy" id="2602289"/>
    <lineage>
        <taxon>Bacteria</taxon>
        <taxon>Pseudomonadati</taxon>
        <taxon>Pseudomonadota</taxon>
        <taxon>Alphaproteobacteria</taxon>
        <taxon>Rhodobacterales</taxon>
        <taxon>Roseobacteraceae</taxon>
        <taxon>Roseobacter</taxon>
    </lineage>
</organism>
<evidence type="ECO:0000313" key="1">
    <source>
        <dbReference type="EMBL" id="GFE50939.1"/>
    </source>
</evidence>
<accession>A0A640VSE6</accession>
<dbReference type="AlphaFoldDB" id="A0A640VSE6"/>
<gene>
    <name evidence="1" type="ORF">So717_26920</name>
</gene>
<dbReference type="EMBL" id="BLIV01000005">
    <property type="protein sequence ID" value="GFE50939.1"/>
    <property type="molecule type" value="Genomic_DNA"/>
</dbReference>
<protein>
    <submittedName>
        <fullName evidence="1">Uncharacterized protein</fullName>
    </submittedName>
</protein>
<dbReference type="Proteomes" id="UP000436522">
    <property type="component" value="Unassembled WGS sequence"/>
</dbReference>
<evidence type="ECO:0000313" key="2">
    <source>
        <dbReference type="Proteomes" id="UP000436522"/>
    </source>
</evidence>